<dbReference type="RefSeq" id="WP_035919637.1">
    <property type="nucleotide sequence ID" value="NZ_AVPJ01000041.1"/>
</dbReference>
<organism evidence="1 2">
    <name type="scientific">Knoellia sinensis KCTC 19936</name>
    <dbReference type="NCBI Taxonomy" id="1385520"/>
    <lineage>
        <taxon>Bacteria</taxon>
        <taxon>Bacillati</taxon>
        <taxon>Actinomycetota</taxon>
        <taxon>Actinomycetes</taxon>
        <taxon>Micrococcales</taxon>
        <taxon>Intrasporangiaceae</taxon>
        <taxon>Knoellia</taxon>
    </lineage>
</organism>
<gene>
    <name evidence="1" type="ORF">N802_11470</name>
</gene>
<dbReference type="EMBL" id="AVPJ01000041">
    <property type="protein sequence ID" value="KGN29411.1"/>
    <property type="molecule type" value="Genomic_DNA"/>
</dbReference>
<sequence length="81" mass="9158">MSDQPVQPRVAAMLSAYEARSIDGDELYARLLKTERTDRSTNPALRDLLDSVSEATDLGQDERELIAWAAARYWRTQAEDS</sequence>
<proteinExistence type="predicted"/>
<keyword evidence="2" id="KW-1185">Reference proteome</keyword>
<dbReference type="Proteomes" id="UP000030002">
    <property type="component" value="Unassembled WGS sequence"/>
</dbReference>
<comment type="caution">
    <text evidence="1">The sequence shown here is derived from an EMBL/GenBank/DDBJ whole genome shotgun (WGS) entry which is preliminary data.</text>
</comment>
<protein>
    <submittedName>
        <fullName evidence="1">Uncharacterized protein</fullName>
    </submittedName>
</protein>
<evidence type="ECO:0000313" key="2">
    <source>
        <dbReference type="Proteomes" id="UP000030002"/>
    </source>
</evidence>
<accession>A0A0A0J1B4</accession>
<reference evidence="1 2" key="1">
    <citation type="submission" date="2013-08" db="EMBL/GenBank/DDBJ databases">
        <title>The genome sequence of Knoellia sinensis.</title>
        <authorList>
            <person name="Zhu W."/>
            <person name="Wang G."/>
        </authorList>
    </citation>
    <scope>NUCLEOTIDE SEQUENCE [LARGE SCALE GENOMIC DNA]</scope>
    <source>
        <strain evidence="1 2">KCTC 19936</strain>
    </source>
</reference>
<dbReference type="AlphaFoldDB" id="A0A0A0J1B4"/>
<evidence type="ECO:0000313" key="1">
    <source>
        <dbReference type="EMBL" id="KGN29411.1"/>
    </source>
</evidence>
<name>A0A0A0J1B4_9MICO</name>